<dbReference type="Gene3D" id="1.20.120.330">
    <property type="entry name" value="Nucleotidyltransferases domain 2"/>
    <property type="match status" value="1"/>
</dbReference>
<evidence type="ECO:0000256" key="6">
    <source>
        <dbReference type="ARBA" id="ARBA00023014"/>
    </source>
</evidence>
<dbReference type="Proteomes" id="UP000559010">
    <property type="component" value="Unassembled WGS sequence"/>
</dbReference>
<dbReference type="InterPro" id="IPR045854">
    <property type="entry name" value="NO2/SO3_Rdtase_4Fe4S_sf"/>
</dbReference>
<feature type="domain" description="Nitrite/Sulfite reductase ferredoxin-like" evidence="8">
    <location>
        <begin position="328"/>
        <end position="393"/>
    </location>
</feature>
<dbReference type="InterPro" id="IPR051329">
    <property type="entry name" value="NIR_SIR_4Fe-4S"/>
</dbReference>
<dbReference type="RefSeq" id="WP_169685007.1">
    <property type="nucleotide sequence ID" value="NZ_JABBNU010000014.1"/>
</dbReference>
<evidence type="ECO:0000313" key="10">
    <source>
        <dbReference type="Proteomes" id="UP000559010"/>
    </source>
</evidence>
<dbReference type="InterPro" id="IPR005117">
    <property type="entry name" value="NiRdtase/SiRdtase_haem-b_fer"/>
</dbReference>
<evidence type="ECO:0000259" key="8">
    <source>
        <dbReference type="Pfam" id="PF03460"/>
    </source>
</evidence>
<dbReference type="Gene3D" id="3.90.480.10">
    <property type="entry name" value="Sulfite Reductase Hemoprotein,Domain 2"/>
    <property type="match status" value="1"/>
</dbReference>
<evidence type="ECO:0000256" key="2">
    <source>
        <dbReference type="ARBA" id="ARBA00022617"/>
    </source>
</evidence>
<keyword evidence="2" id="KW-0349">Heme</keyword>
<dbReference type="SUPFAM" id="SSF55124">
    <property type="entry name" value="Nitrite/Sulfite reductase N-terminal domain-like"/>
    <property type="match status" value="2"/>
</dbReference>
<evidence type="ECO:0000313" key="9">
    <source>
        <dbReference type="EMBL" id="NMM50649.1"/>
    </source>
</evidence>
<evidence type="ECO:0000256" key="3">
    <source>
        <dbReference type="ARBA" id="ARBA00022723"/>
    </source>
</evidence>
<organism evidence="9 10">
    <name type="scientific">Marinigracilibium pacificum</name>
    <dbReference type="NCBI Taxonomy" id="2729599"/>
    <lineage>
        <taxon>Bacteria</taxon>
        <taxon>Pseudomonadati</taxon>
        <taxon>Bacteroidota</taxon>
        <taxon>Cytophagia</taxon>
        <taxon>Cytophagales</taxon>
        <taxon>Flammeovirgaceae</taxon>
        <taxon>Marinigracilibium</taxon>
    </lineage>
</organism>
<dbReference type="Pfam" id="PF01077">
    <property type="entry name" value="NIR_SIR"/>
    <property type="match status" value="2"/>
</dbReference>
<evidence type="ECO:0000256" key="1">
    <source>
        <dbReference type="ARBA" id="ARBA00022485"/>
    </source>
</evidence>
<feature type="domain" description="Nitrite/sulphite reductase 4Fe-4S" evidence="7">
    <location>
        <begin position="123"/>
        <end position="280"/>
    </location>
</feature>
<feature type="domain" description="Nitrite/Sulfite reductase ferredoxin-like" evidence="8">
    <location>
        <begin position="48"/>
        <end position="113"/>
    </location>
</feature>
<evidence type="ECO:0000259" key="7">
    <source>
        <dbReference type="Pfam" id="PF01077"/>
    </source>
</evidence>
<dbReference type="AlphaFoldDB" id="A0A848J8E5"/>
<keyword evidence="1" id="KW-0004">4Fe-4S</keyword>
<dbReference type="InterPro" id="IPR036136">
    <property type="entry name" value="Nit/Sulf_reduc_fer-like_dom_sf"/>
</dbReference>
<reference evidence="9 10" key="1">
    <citation type="submission" date="2020-04" db="EMBL/GenBank/DDBJ databases">
        <title>Flammeovirgaceae bacterium KN852 isolated from deep sea.</title>
        <authorList>
            <person name="Zhang D.-C."/>
        </authorList>
    </citation>
    <scope>NUCLEOTIDE SEQUENCE [LARGE SCALE GENOMIC DNA]</scope>
    <source>
        <strain evidence="9 10">KN852</strain>
    </source>
</reference>
<dbReference type="PROSITE" id="PS00365">
    <property type="entry name" value="NIR_SIR"/>
    <property type="match status" value="1"/>
</dbReference>
<keyword evidence="5" id="KW-0408">Iron</keyword>
<name>A0A848J8E5_9BACT</name>
<feature type="domain" description="Nitrite/sulphite reductase 4Fe-4S" evidence="7">
    <location>
        <begin position="402"/>
        <end position="526"/>
    </location>
</feature>
<keyword evidence="6" id="KW-0411">Iron-sulfur</keyword>
<keyword evidence="4" id="KW-0560">Oxidoreductase</keyword>
<dbReference type="GO" id="GO:0051539">
    <property type="term" value="F:4 iron, 4 sulfur cluster binding"/>
    <property type="evidence" value="ECO:0007669"/>
    <property type="project" value="UniProtKB-KW"/>
</dbReference>
<dbReference type="GO" id="GO:0016491">
    <property type="term" value="F:oxidoreductase activity"/>
    <property type="evidence" value="ECO:0007669"/>
    <property type="project" value="UniProtKB-KW"/>
</dbReference>
<dbReference type="GO" id="GO:0020037">
    <property type="term" value="F:heme binding"/>
    <property type="evidence" value="ECO:0007669"/>
    <property type="project" value="InterPro"/>
</dbReference>
<dbReference type="Pfam" id="PF03460">
    <property type="entry name" value="NIR_SIR_ferr"/>
    <property type="match status" value="2"/>
</dbReference>
<keyword evidence="10" id="KW-1185">Reference proteome</keyword>
<dbReference type="EMBL" id="JABBNU010000014">
    <property type="protein sequence ID" value="NMM50649.1"/>
    <property type="molecule type" value="Genomic_DNA"/>
</dbReference>
<dbReference type="GO" id="GO:0046872">
    <property type="term" value="F:metal ion binding"/>
    <property type="evidence" value="ECO:0007669"/>
    <property type="project" value="UniProtKB-KW"/>
</dbReference>
<sequence length="716" mass="80654">MKELQNQPKLSPEAQEDLQELKTKISLFKEGKIDEERFKAFRLARGVYGQRQQGVQMFRTKIPYGKLTTKQLEVIADASDKFSTGNLHLTTRQNIQLHYVNLDESPDLWEQLETAGITAREACGNTLRNITASPTAGIDPEEAFDVSPYVQAVFEYFLRYPVNQEMGRKIKIAFSSGENDDAYGFIHDFGFIPKVKTIDNEEVRGFKVLVGGGLGAQPFTAEKAFDFLPSDQLIPFLEAALRVFDRYGEREKRFKARLKYLIEPKRGLGLDSFLDLVEKERTALPFPSYSIVPGENDRPVLPEFQNEKLSGTFDRSKYEKWHSINVFEQKQKGFYAAKIKVPHGNIDSKKARALAKVIKKYASDDLRITINQGLLLKFIPDQHLPLLFNKLDELGFGEPGFDTLADITSCPGTDTCNLAVTNSTGITDVLENLIINEYPELVGNKDFHLKISGCMNSCGQHMIADIGFHGSSIKNGDKVIPAMQIVLGGGIDHNGNGLIAEKVIKLPTKRIPNAVRTLLDDFEAFKATTDENFRTYFARKGKRYFYDILKPLANYDAIIPEEYLDWGANEEFTPEIGTGECAGVSLDVVSTIINDSEEKLQKSDAELDAGRFAHAIYFSYSSMIIGAKAILLSQDISCNTHIGIIDDFQEKIIDENRIIFPDFKEKILAINKNKPGENFTINYNALANDFFKVIIDFRNNQQSNINKTVISEHYKA</sequence>
<comment type="caution">
    <text evidence="9">The sequence shown here is derived from an EMBL/GenBank/DDBJ whole genome shotgun (WGS) entry which is preliminary data.</text>
</comment>
<dbReference type="Gene3D" id="3.30.413.10">
    <property type="entry name" value="Sulfite Reductase Hemoprotein, domain 1"/>
    <property type="match status" value="2"/>
</dbReference>
<dbReference type="SUPFAM" id="SSF56014">
    <property type="entry name" value="Nitrite and sulphite reductase 4Fe-4S domain-like"/>
    <property type="match status" value="2"/>
</dbReference>
<keyword evidence="3" id="KW-0479">Metal-binding</keyword>
<evidence type="ECO:0000256" key="4">
    <source>
        <dbReference type="ARBA" id="ARBA00023002"/>
    </source>
</evidence>
<protein>
    <submittedName>
        <fullName evidence="9">Nitrite/sulfite reductase</fullName>
    </submittedName>
</protein>
<accession>A0A848J8E5</accession>
<dbReference type="InterPro" id="IPR006066">
    <property type="entry name" value="NO2/SO3_Rdtase_FeS/sirohaem_BS"/>
</dbReference>
<dbReference type="PRINTS" id="PR00397">
    <property type="entry name" value="SIROHAEM"/>
</dbReference>
<dbReference type="InterPro" id="IPR006067">
    <property type="entry name" value="NO2/SO3_Rdtase_4Fe4S_dom"/>
</dbReference>
<evidence type="ECO:0000256" key="5">
    <source>
        <dbReference type="ARBA" id="ARBA00023004"/>
    </source>
</evidence>
<dbReference type="PANTHER" id="PTHR32439">
    <property type="entry name" value="FERREDOXIN--NITRITE REDUCTASE, CHLOROPLASTIC"/>
    <property type="match status" value="1"/>
</dbReference>
<proteinExistence type="predicted"/>
<gene>
    <name evidence="9" type="ORF">HH304_19725</name>
</gene>
<dbReference type="PANTHER" id="PTHR32439:SF9">
    <property type="entry name" value="BLR3264 PROTEIN"/>
    <property type="match status" value="1"/>
</dbReference>